<name>A0A3S9SGG5_EIKCO</name>
<feature type="region of interest" description="Disordered" evidence="1">
    <location>
        <begin position="1"/>
        <end position="24"/>
    </location>
</feature>
<dbReference type="OrthoDB" id="7550081at2"/>
<feature type="compositionally biased region" description="Basic and acidic residues" evidence="1">
    <location>
        <begin position="1"/>
        <end position="19"/>
    </location>
</feature>
<reference evidence="2 3" key="1">
    <citation type="submission" date="2018-12" db="EMBL/GenBank/DDBJ databases">
        <title>Genome sequencing of Eikenella corrodens KCOM 3110 (= JS217).</title>
        <authorList>
            <person name="Koo J.-K."/>
            <person name="Park S.-N."/>
            <person name="Lim Y.K."/>
        </authorList>
    </citation>
    <scope>NUCLEOTIDE SEQUENCE [LARGE SCALE GENOMIC DNA]</scope>
    <source>
        <strain evidence="2 3">KCOM 3110</strain>
    </source>
</reference>
<organism evidence="2 3">
    <name type="scientific">Eikenella corrodens</name>
    <dbReference type="NCBI Taxonomy" id="539"/>
    <lineage>
        <taxon>Bacteria</taxon>
        <taxon>Pseudomonadati</taxon>
        <taxon>Pseudomonadota</taxon>
        <taxon>Betaproteobacteria</taxon>
        <taxon>Neisseriales</taxon>
        <taxon>Neisseriaceae</taxon>
        <taxon>Eikenella</taxon>
    </lineage>
</organism>
<evidence type="ECO:0000313" key="2">
    <source>
        <dbReference type="EMBL" id="AZR58596.1"/>
    </source>
</evidence>
<dbReference type="Proteomes" id="UP000282435">
    <property type="component" value="Chromosome"/>
</dbReference>
<proteinExistence type="predicted"/>
<protein>
    <recommendedName>
        <fullName evidence="4">HipA-like C-terminal domain-containing protein</fullName>
    </recommendedName>
</protein>
<dbReference type="AlphaFoldDB" id="A0A3S9SGG5"/>
<dbReference type="RefSeq" id="WP_126982167.1">
    <property type="nucleotide sequence ID" value="NZ_CP034670.1"/>
</dbReference>
<evidence type="ECO:0000256" key="1">
    <source>
        <dbReference type="SAM" id="MobiDB-lite"/>
    </source>
</evidence>
<sequence>MDNFEKNEQESQLENKESTIETSSEAVYHSDINAQPGLFPVEILQTKIIGKATAQNPFYAQGADGVSYVAKPARDIDNSIKTDIEQRNKPCKIISAMTPAAEILGTEIARYCGLAVPEYNILIDIETRELFFGSCVEYAHQHGGVPPERLLSFITGGTPGEADVVCKQLWATHGIDCFLLNIDRHLGNYLYINSEIFGNSYIMPFDFGLSSLAIDGWPKNDTHLSELSQLTCNSNKNWRYITHVLREGHPRYGLHEQNYKRHAANMLLRLNEMNKDQFSSLLHKIPEQWLAAKEKQTLAEWWDSPHKEIRIQKIIDEQLT</sequence>
<dbReference type="EMBL" id="CP034670">
    <property type="protein sequence ID" value="AZR58596.1"/>
    <property type="molecule type" value="Genomic_DNA"/>
</dbReference>
<evidence type="ECO:0000313" key="3">
    <source>
        <dbReference type="Proteomes" id="UP000282435"/>
    </source>
</evidence>
<accession>A0A3S9SGG5</accession>
<evidence type="ECO:0008006" key="4">
    <source>
        <dbReference type="Google" id="ProtNLM"/>
    </source>
</evidence>
<gene>
    <name evidence="2" type="ORF">ELB75_00170</name>
</gene>